<dbReference type="SUPFAM" id="SSF49785">
    <property type="entry name" value="Galactose-binding domain-like"/>
    <property type="match status" value="1"/>
</dbReference>
<gene>
    <name evidence="7" type="ORF">IAB16_04615</name>
</gene>
<dbReference type="InterPro" id="IPR017853">
    <property type="entry name" value="GH"/>
</dbReference>
<reference evidence="7" key="1">
    <citation type="submission" date="2020-10" db="EMBL/GenBank/DDBJ databases">
        <authorList>
            <person name="Gilroy R."/>
        </authorList>
    </citation>
    <scope>NUCLEOTIDE SEQUENCE</scope>
    <source>
        <strain evidence="7">517</strain>
    </source>
</reference>
<feature type="domain" description="Glycosyl hydrolases family 2 sugar binding" evidence="6">
    <location>
        <begin position="55"/>
        <end position="133"/>
    </location>
</feature>
<name>A0A940DH15_9FIRM</name>
<evidence type="ECO:0000313" key="7">
    <source>
        <dbReference type="EMBL" id="MBO8424279.1"/>
    </source>
</evidence>
<dbReference type="EMBL" id="JADINF010000115">
    <property type="protein sequence ID" value="MBO8424279.1"/>
    <property type="molecule type" value="Genomic_DNA"/>
</dbReference>
<accession>A0A940DH15</accession>
<organism evidence="7 8">
    <name type="scientific">Candidatus Stercoripulliclostridium pullicola</name>
    <dbReference type="NCBI Taxonomy" id="2840953"/>
    <lineage>
        <taxon>Bacteria</taxon>
        <taxon>Bacillati</taxon>
        <taxon>Bacillota</taxon>
        <taxon>Clostridia</taxon>
        <taxon>Eubacteriales</taxon>
        <taxon>Candidatus Stercoripulliclostridium</taxon>
    </lineage>
</organism>
<dbReference type="Pfam" id="PF02837">
    <property type="entry name" value="Glyco_hydro_2_N"/>
    <property type="match status" value="1"/>
</dbReference>
<dbReference type="SUPFAM" id="SSF51445">
    <property type="entry name" value="(Trans)glycosidases"/>
    <property type="match status" value="1"/>
</dbReference>
<evidence type="ECO:0000313" key="8">
    <source>
        <dbReference type="Proteomes" id="UP000727857"/>
    </source>
</evidence>
<dbReference type="InterPro" id="IPR008979">
    <property type="entry name" value="Galactose-bd-like_sf"/>
</dbReference>
<feature type="domain" description="Glycoside hydrolase family 2 catalytic" evidence="5">
    <location>
        <begin position="255"/>
        <end position="541"/>
    </location>
</feature>
<dbReference type="InterPro" id="IPR006104">
    <property type="entry name" value="Glyco_hydro_2_N"/>
</dbReference>
<evidence type="ECO:0000256" key="2">
    <source>
        <dbReference type="ARBA" id="ARBA00022801"/>
    </source>
</evidence>
<dbReference type="InterPro" id="IPR006103">
    <property type="entry name" value="Glyco_hydro_2_cat"/>
</dbReference>
<dbReference type="InterPro" id="IPR051913">
    <property type="entry name" value="GH2_Domain-Containing"/>
</dbReference>
<protein>
    <recommendedName>
        <fullName evidence="9">Beta-galactosidase</fullName>
    </recommendedName>
</protein>
<dbReference type="Proteomes" id="UP000727857">
    <property type="component" value="Unassembled WGS sequence"/>
</dbReference>
<proteinExistence type="inferred from homology"/>
<evidence type="ECO:0000259" key="4">
    <source>
        <dbReference type="Pfam" id="PF00703"/>
    </source>
</evidence>
<evidence type="ECO:0000256" key="3">
    <source>
        <dbReference type="ARBA" id="ARBA00023295"/>
    </source>
</evidence>
<feature type="domain" description="Glycoside hydrolase family 2 immunoglobulin-like beta-sandwich" evidence="4">
    <location>
        <begin position="150"/>
        <end position="245"/>
    </location>
</feature>
<evidence type="ECO:0000256" key="1">
    <source>
        <dbReference type="ARBA" id="ARBA00007401"/>
    </source>
</evidence>
<comment type="caution">
    <text evidence="7">The sequence shown here is derived from an EMBL/GenBank/DDBJ whole genome shotgun (WGS) entry which is preliminary data.</text>
</comment>
<dbReference type="GO" id="GO:0005975">
    <property type="term" value="P:carbohydrate metabolic process"/>
    <property type="evidence" value="ECO:0007669"/>
    <property type="project" value="InterPro"/>
</dbReference>
<dbReference type="Pfam" id="PF02836">
    <property type="entry name" value="Glyco_hydro_2_C"/>
    <property type="match status" value="1"/>
</dbReference>
<reference evidence="7" key="2">
    <citation type="journal article" date="2021" name="PeerJ">
        <title>Extensive microbial diversity within the chicken gut microbiome revealed by metagenomics and culture.</title>
        <authorList>
            <person name="Gilroy R."/>
            <person name="Ravi A."/>
            <person name="Getino M."/>
            <person name="Pursley I."/>
            <person name="Horton D.L."/>
            <person name="Alikhan N.F."/>
            <person name="Baker D."/>
            <person name="Gharbi K."/>
            <person name="Hall N."/>
            <person name="Watson M."/>
            <person name="Adriaenssens E.M."/>
            <person name="Foster-Nyarko E."/>
            <person name="Jarju S."/>
            <person name="Secka A."/>
            <person name="Antonio M."/>
            <person name="Oren A."/>
            <person name="Chaudhuri R.R."/>
            <person name="La Ragione R."/>
            <person name="Hildebrand F."/>
            <person name="Pallen M.J."/>
        </authorList>
    </citation>
    <scope>NUCLEOTIDE SEQUENCE</scope>
    <source>
        <strain evidence="7">517</strain>
    </source>
</reference>
<dbReference type="PRINTS" id="PR00132">
    <property type="entry name" value="GLHYDRLASE2"/>
</dbReference>
<evidence type="ECO:0000259" key="6">
    <source>
        <dbReference type="Pfam" id="PF02837"/>
    </source>
</evidence>
<dbReference type="Gene3D" id="2.60.120.260">
    <property type="entry name" value="Galactose-binding domain-like"/>
    <property type="match status" value="1"/>
</dbReference>
<sequence>MRTVININAGWKFTKESESFNVDLPHSYNAEDGQRQADYFRGKCSYEKDLPRLEGESWLEINGANSVAEVFINDRKIKEHRGGYSMFRADLTPYLTGNDKLRIDVDNSDFDDVYPSTADFTFYGGIYRDVNIVTGLSKKHFALDSGRNGVFVTPELLKGGDGRLSVKTAIANAEEGDELKLTLRDREGKIAASLTAPAAAGEYSVDVKNVSLWNGIADPYLYTLTCELYSAGVKVDEVNVKTGFRTVTFDAEKGCFLNGKHIKLKGVSRHQDRLGKGNALSYSDHKEDVGLILEVGANSVRLAHYQQDEKFYDLCDENGLLVWAEVPVISRFSPAKQENAKSQLTELITQNYNHPSIFCWGVQNEITIGGKAKGVEPAIRELNALAHSLDHSRLTTSAQVMMCAPDSSLNKITDIQGYNLYYGWYVEKYTSLGSWLDNFHRINPEVKLCLSEYGAEAILRYQSETGEQGDYTEEYQAVLHDHYAREIGARDWMWGSYVWNMFDFGAANRNEAGVTGRNNKGLVTFDRKTRKDAFYVYKAHWSDEKFVRILGSRYARRPVGITTLTACSNLSEVTLTVNGVGYTAKCDKVVKFEGIEIKPGENKVVLTAGDLKDEAVFTGVDAPDPDYKMPEGAASFVKNWFRSEGGESSAYYSLNDRVGALMKSPEIQTAINSFLGKKKSMKALAFLVKPFKVSTLMKIARIDPQLADIVANYLQT</sequence>
<dbReference type="InterPro" id="IPR013783">
    <property type="entry name" value="Ig-like_fold"/>
</dbReference>
<keyword evidence="3" id="KW-0326">Glycosidase</keyword>
<evidence type="ECO:0008006" key="9">
    <source>
        <dbReference type="Google" id="ProtNLM"/>
    </source>
</evidence>
<dbReference type="PANTHER" id="PTHR42732:SF1">
    <property type="entry name" value="BETA-MANNOSIDASE"/>
    <property type="match status" value="1"/>
</dbReference>
<dbReference type="Pfam" id="PF00703">
    <property type="entry name" value="Glyco_hydro_2"/>
    <property type="match status" value="1"/>
</dbReference>
<keyword evidence="2" id="KW-0378">Hydrolase</keyword>
<dbReference type="InterPro" id="IPR036156">
    <property type="entry name" value="Beta-gal/glucu_dom_sf"/>
</dbReference>
<comment type="similarity">
    <text evidence="1">Belongs to the glycosyl hydrolase 2 family.</text>
</comment>
<evidence type="ECO:0000259" key="5">
    <source>
        <dbReference type="Pfam" id="PF02836"/>
    </source>
</evidence>
<dbReference type="PANTHER" id="PTHR42732">
    <property type="entry name" value="BETA-GALACTOSIDASE"/>
    <property type="match status" value="1"/>
</dbReference>
<dbReference type="GO" id="GO:0004553">
    <property type="term" value="F:hydrolase activity, hydrolyzing O-glycosyl compounds"/>
    <property type="evidence" value="ECO:0007669"/>
    <property type="project" value="InterPro"/>
</dbReference>
<dbReference type="InterPro" id="IPR006101">
    <property type="entry name" value="Glyco_hydro_2"/>
</dbReference>
<dbReference type="InterPro" id="IPR006102">
    <property type="entry name" value="Ig-like_GH2"/>
</dbReference>
<feature type="non-terminal residue" evidence="7">
    <location>
        <position position="716"/>
    </location>
</feature>
<dbReference type="Gene3D" id="2.60.40.10">
    <property type="entry name" value="Immunoglobulins"/>
    <property type="match status" value="2"/>
</dbReference>
<dbReference type="Gene3D" id="3.20.20.80">
    <property type="entry name" value="Glycosidases"/>
    <property type="match status" value="1"/>
</dbReference>
<dbReference type="SUPFAM" id="SSF49303">
    <property type="entry name" value="beta-Galactosidase/glucuronidase domain"/>
    <property type="match status" value="1"/>
</dbReference>
<dbReference type="AlphaFoldDB" id="A0A940DH15"/>